<evidence type="ECO:0000313" key="2">
    <source>
        <dbReference type="Proteomes" id="UP000277204"/>
    </source>
</evidence>
<gene>
    <name evidence="1" type="ORF">SMRZ_LOCUS23029</name>
</gene>
<sequence length="119" mass="14359">MIYSMERELLWRARRSKRQSLHKKHHHKEWITVNSLDKIRERRNKKAEINSSRTRVEKAKAKAEYTEVNKQVKRSNRTDERKYVEDLAMTAEKAAREGNMRQLYDITNKPSGNHRKPEQ</sequence>
<dbReference type="AlphaFoldDB" id="A0A183N404"/>
<organism evidence="1 2">
    <name type="scientific">Schistosoma margrebowiei</name>
    <dbReference type="NCBI Taxonomy" id="48269"/>
    <lineage>
        <taxon>Eukaryota</taxon>
        <taxon>Metazoa</taxon>
        <taxon>Spiralia</taxon>
        <taxon>Lophotrochozoa</taxon>
        <taxon>Platyhelminthes</taxon>
        <taxon>Trematoda</taxon>
        <taxon>Digenea</taxon>
        <taxon>Strigeidida</taxon>
        <taxon>Schistosomatoidea</taxon>
        <taxon>Schistosomatidae</taxon>
        <taxon>Schistosoma</taxon>
    </lineage>
</organism>
<proteinExistence type="predicted"/>
<protein>
    <submittedName>
        <fullName evidence="1">Uncharacterized protein</fullName>
    </submittedName>
</protein>
<name>A0A183N404_9TREM</name>
<evidence type="ECO:0000313" key="1">
    <source>
        <dbReference type="EMBL" id="VDP45569.1"/>
    </source>
</evidence>
<reference evidence="1 2" key="1">
    <citation type="submission" date="2018-11" db="EMBL/GenBank/DDBJ databases">
        <authorList>
            <consortium name="Pathogen Informatics"/>
        </authorList>
    </citation>
    <scope>NUCLEOTIDE SEQUENCE [LARGE SCALE GENOMIC DNA]</scope>
    <source>
        <strain evidence="1 2">Zambia</strain>
    </source>
</reference>
<dbReference type="Proteomes" id="UP000277204">
    <property type="component" value="Unassembled WGS sequence"/>
</dbReference>
<dbReference type="EMBL" id="UZAI01019470">
    <property type="protein sequence ID" value="VDP45569.1"/>
    <property type="molecule type" value="Genomic_DNA"/>
</dbReference>
<accession>A0A183N404</accession>
<keyword evidence="2" id="KW-1185">Reference proteome</keyword>